<gene>
    <name evidence="2" type="ORF">GGQ73_001655</name>
</gene>
<evidence type="ECO:0000313" key="2">
    <source>
        <dbReference type="EMBL" id="MBB3945720.1"/>
    </source>
</evidence>
<evidence type="ECO:0000256" key="1">
    <source>
        <dbReference type="SAM" id="SignalP"/>
    </source>
</evidence>
<dbReference type="InterPro" id="IPR010869">
    <property type="entry name" value="DUF1501"/>
</dbReference>
<dbReference type="RefSeq" id="WP_183895413.1">
    <property type="nucleotide sequence ID" value="NZ_JACIDV010000004.1"/>
</dbReference>
<sequence>MTRFDRVSRRETLALISGTMALFSAPGWAKAALNGPDKTAPKSKRLVLLELFGGNDALNTLIPYADPLYQHYRPTVGIARDDVLRLNDDVGFNPAFRGIANLFERGELAIIQDVGYPHPNLSHFGSAAIWASADGQVQRTSESGWIGRVLTANRALLPVMDADGIILSGDQDLLKGENLQVLSMTDSKAFLQDSARMVNPKLDVDGHRALAHLQHLLRDKEAIAERVQARLKGQNRFDAWFIKDNYLGPLDAQVSLLLWLIESGVETPMYKLSISGFDMHANLRGQHEQLLGTVQSTVLNLRQGLIDIGVWDDTLIVVQSEFGRRPEENASGGTDHGTSGPVLLAGGGLAGGVYGARSDLSRLDEEGNLGFGVDFRQIYSAIIQKFWGMTENPMVKAGFSPFQIKL</sequence>
<protein>
    <submittedName>
        <fullName evidence="2">Uncharacterized protein (DUF1501 family)</fullName>
    </submittedName>
</protein>
<dbReference type="PANTHER" id="PTHR43737:SF1">
    <property type="entry name" value="DUF1501 DOMAIN-CONTAINING PROTEIN"/>
    <property type="match status" value="1"/>
</dbReference>
<feature type="chain" id="PRO_5031401944" evidence="1">
    <location>
        <begin position="32"/>
        <end position="406"/>
    </location>
</feature>
<reference evidence="2 3" key="1">
    <citation type="submission" date="2020-08" db="EMBL/GenBank/DDBJ databases">
        <title>Genomic Encyclopedia of Type Strains, Phase IV (KMG-IV): sequencing the most valuable type-strain genomes for metagenomic binning, comparative biology and taxonomic classification.</title>
        <authorList>
            <person name="Goeker M."/>
        </authorList>
    </citation>
    <scope>NUCLEOTIDE SEQUENCE [LARGE SCALE GENOMIC DNA]</scope>
    <source>
        <strain evidence="2 3">DSM 26438</strain>
    </source>
</reference>
<feature type="signal peptide" evidence="1">
    <location>
        <begin position="1"/>
        <end position="31"/>
    </location>
</feature>
<dbReference type="PANTHER" id="PTHR43737">
    <property type="entry name" value="BLL7424 PROTEIN"/>
    <property type="match status" value="1"/>
</dbReference>
<comment type="caution">
    <text evidence="2">The sequence shown here is derived from an EMBL/GenBank/DDBJ whole genome shotgun (WGS) entry which is preliminary data.</text>
</comment>
<name>A0A7W6CC06_9HYPH</name>
<keyword evidence="1" id="KW-0732">Signal</keyword>
<dbReference type="Pfam" id="PF07394">
    <property type="entry name" value="DUF1501"/>
    <property type="match status" value="1"/>
</dbReference>
<proteinExistence type="predicted"/>
<keyword evidence="3" id="KW-1185">Reference proteome</keyword>
<evidence type="ECO:0000313" key="3">
    <source>
        <dbReference type="Proteomes" id="UP000565286"/>
    </source>
</evidence>
<organism evidence="2 3">
    <name type="scientific">Rhizobium skierniewicense</name>
    <dbReference type="NCBI Taxonomy" id="984260"/>
    <lineage>
        <taxon>Bacteria</taxon>
        <taxon>Pseudomonadati</taxon>
        <taxon>Pseudomonadota</taxon>
        <taxon>Alphaproteobacteria</taxon>
        <taxon>Hyphomicrobiales</taxon>
        <taxon>Rhizobiaceae</taxon>
        <taxon>Rhizobium/Agrobacterium group</taxon>
        <taxon>Rhizobium</taxon>
    </lineage>
</organism>
<dbReference type="Proteomes" id="UP000565286">
    <property type="component" value="Unassembled WGS sequence"/>
</dbReference>
<dbReference type="EMBL" id="JACIDV010000004">
    <property type="protein sequence ID" value="MBB3945720.1"/>
    <property type="molecule type" value="Genomic_DNA"/>
</dbReference>
<accession>A0A7W6CC06</accession>
<dbReference type="AlphaFoldDB" id="A0A7W6CC06"/>